<dbReference type="VEuPathDB" id="PiroplasmaDB:TA20781"/>
<dbReference type="EMBL" id="UIVT01000001">
    <property type="protein sequence ID" value="SVP88600.1"/>
    <property type="molecule type" value="Genomic_DNA"/>
</dbReference>
<proteinExistence type="predicted"/>
<evidence type="ECO:0000256" key="1">
    <source>
        <dbReference type="SAM" id="SignalP"/>
    </source>
</evidence>
<protein>
    <submittedName>
        <fullName evidence="3">Cysteine repeat modular protein homologue, putative</fullName>
    </submittedName>
</protein>
<evidence type="ECO:0000313" key="3">
    <source>
        <dbReference type="EMBL" id="SVP88600.1"/>
    </source>
</evidence>
<feature type="domain" description="Tyrosine-protein kinase ephrin type A/B receptor-like" evidence="2">
    <location>
        <begin position="1186"/>
        <end position="1229"/>
    </location>
</feature>
<dbReference type="InterPro" id="IPR009030">
    <property type="entry name" value="Growth_fac_rcpt_cys_sf"/>
</dbReference>
<feature type="signal peptide" evidence="1">
    <location>
        <begin position="1"/>
        <end position="21"/>
    </location>
</feature>
<keyword evidence="1" id="KW-0732">Signal</keyword>
<evidence type="ECO:0000313" key="4">
    <source>
        <dbReference type="EMBL" id="SVP89756.1"/>
    </source>
</evidence>
<organism evidence="3">
    <name type="scientific">Theileria annulata</name>
    <dbReference type="NCBI Taxonomy" id="5874"/>
    <lineage>
        <taxon>Eukaryota</taxon>
        <taxon>Sar</taxon>
        <taxon>Alveolata</taxon>
        <taxon>Apicomplexa</taxon>
        <taxon>Aconoidasida</taxon>
        <taxon>Piroplasmida</taxon>
        <taxon>Theileriidae</taxon>
        <taxon>Theileria</taxon>
    </lineage>
</organism>
<evidence type="ECO:0000259" key="2">
    <source>
        <dbReference type="Pfam" id="PF07699"/>
    </source>
</evidence>
<sequence>MGGFKFLVSILIFKLISVVCCSEDHILNLTYVCLHNSECHLTFKFDYKPEIVYIARHGQCTGPKTVGKIVLDLIELQDVPPGISQPPLKYFKAIFKVDTRESKGTICLFKTADASSPLDVRFIQFYDVSYFYSIDDNNYLGMILDKYFQENIDLVVSNKYEYENPTNTSNFISCDDKMVSYLHLNNVIEQSKPFTDVFIFLLFKSQTTHPTFLYQTSVFNHSNISSFDHKVVDKQIIAEIKFQNPESFKQNENSLFADNKFFLSAQSTEDIDGLESKCGGENLQWRVQNLAYKISDSGIIFLLPLDLYGKTVRICASLTVDRSENYKIPLYSFEVNDKTSGYFKNVFYSNPLGITEIKLNSDFHPLSEIMLVHACDLVSVSVYPRSIFDTSKCYSTSDHKIANNKFLTKYNSNFSYNPEELYRSLYYKDILFDDFIPHKPVYLPDKSVVSESGTKWIKNGMFLPRLYLDNLHPYLLVACDRWKHPFCFTQDDFDSIIGIVFPSKRSFLEFTAKWENEDMIVEIKTNSSEQFLVKLIMSRNMQYTDYQSICNGRRGVYPDSYNKRSEDSWNYYKNTFKGLKLGKIYYVCLINLKLHNKLTKKFNEIYSTQGNSDYSGVDCNPKFEISWDFIGVINTQTPLSGTHFIINRHGSVSKIIFPTTGFLGESNFVRFFLSNDLSANCKILKPTELTPLTTSKNEYSSFITIVKEHYSYKDIIKESTKPEGFWLPDDGSHWISFGNYISYFGEFELKENFYKVCACVDGACYFAGNAIESKMESFELNQIVKSNDFYDRFIYGANICFYNRRKFSCFSQTDDLETSFKYDVKFVVPQVQINHLSFDEENEVLCLLSPNSVYVFENEPEPKIIIEGINNMEMMFSFSDVTFFVCPEHIHISVGESSIGHLISTKKAGPKLKTKETIVLNEDINKLDSIKIPVTDDINNVHIYREHDNFYSCFLINEHLFLEYYKIDIDFKNKSHFAQKIDVIDVKEYFPEVTHGVRLNVSTRLLANQEKFIIFLSHQEFDEIRVFFLVDKQIKYYSSVRSIPGTIDFITTKTHIMSLNVILFEDQFSEYVIQIEYDNLLEVTVKYPKLTELQFKNEYSFLPEVTNGVPLKFYIFEYIEDENVLEEEIQETGLKLNRKTGEILGTSRFNGEVEVMLHVDFLLGKTTVLLKLLSRCPLGHQYSPPFRECAECGLGYYRHKLSLDTCLRCDEYMANTTTKNYGSTSPLDCVCKPGFYSSTKACLMCPEGKYNDELGAISCDKTCLPNQISSVVGASSREELKCTCVEGYFNKNGWCEECYQGTYCPGNNVVYTCPENTSTIGPGSKSINDCLCNPGYEFLEEGCKPCNIHSYKSTISNDKCTLCSADTPDDVYSYSKNPGSTSKDQCIYCMPGYYHNGKSCVHCPDKYFCKGANFAPISCGANSIVKKGI</sequence>
<dbReference type="SUPFAM" id="SSF57184">
    <property type="entry name" value="Growth factor receptor domain"/>
    <property type="match status" value="1"/>
</dbReference>
<accession>A0A3B0MGE8</accession>
<gene>
    <name evidence="3" type="ORF">TAT_000045900</name>
    <name evidence="4" type="ORF">TAV_000045500</name>
</gene>
<dbReference type="SMART" id="SM01411">
    <property type="entry name" value="Ephrin_rec_like"/>
    <property type="match status" value="4"/>
</dbReference>
<dbReference type="EMBL" id="UIVS01000001">
    <property type="protein sequence ID" value="SVP89756.1"/>
    <property type="molecule type" value="Genomic_DNA"/>
</dbReference>
<feature type="chain" id="PRO_5033366811" evidence="1">
    <location>
        <begin position="22"/>
        <end position="1429"/>
    </location>
</feature>
<dbReference type="Pfam" id="PF07699">
    <property type="entry name" value="Ephrin_rec_like"/>
    <property type="match status" value="1"/>
</dbReference>
<reference evidence="3" key="1">
    <citation type="submission" date="2018-07" db="EMBL/GenBank/DDBJ databases">
        <authorList>
            <person name="Quirk P.G."/>
            <person name="Krulwich T.A."/>
        </authorList>
    </citation>
    <scope>NUCLEOTIDE SEQUENCE</scope>
    <source>
        <strain evidence="3">Anand</strain>
    </source>
</reference>
<dbReference type="InterPro" id="IPR011641">
    <property type="entry name" value="Tyr-kin_ephrin_A/B_rcpt-like"/>
</dbReference>
<name>A0A3B0MGE8_THEAN</name>
<dbReference type="Gene3D" id="2.10.50.10">
    <property type="entry name" value="Tumor Necrosis Factor Receptor, subunit A, domain 2"/>
    <property type="match status" value="3"/>
</dbReference>